<reference evidence="1 2" key="1">
    <citation type="journal article" date="2021" name="Front. Genet.">
        <title>Chromosome-Level Genome Assembly Reveals Significant Gene Expansion in the Toll and IMD Signaling Pathways of Dendrolimus kikuchii.</title>
        <authorList>
            <person name="Zhou J."/>
            <person name="Wu P."/>
            <person name="Xiong Z."/>
            <person name="Liu N."/>
            <person name="Zhao N."/>
            <person name="Ji M."/>
            <person name="Qiu Y."/>
            <person name="Yang B."/>
        </authorList>
    </citation>
    <scope>NUCLEOTIDE SEQUENCE [LARGE SCALE GENOMIC DNA]</scope>
    <source>
        <strain evidence="1">Ann1</strain>
    </source>
</reference>
<dbReference type="Proteomes" id="UP000824533">
    <property type="component" value="Linkage Group LG19"/>
</dbReference>
<accession>A0ACC1CQG5</accession>
<comment type="caution">
    <text evidence="1">The sequence shown here is derived from an EMBL/GenBank/DDBJ whole genome shotgun (WGS) entry which is preliminary data.</text>
</comment>
<keyword evidence="2" id="KW-1185">Reference proteome</keyword>
<evidence type="ECO:0000313" key="2">
    <source>
        <dbReference type="Proteomes" id="UP000824533"/>
    </source>
</evidence>
<gene>
    <name evidence="1" type="ORF">K1T71_010904</name>
</gene>
<protein>
    <submittedName>
        <fullName evidence="1">Uncharacterized protein</fullName>
    </submittedName>
</protein>
<name>A0ACC1CQG5_9NEOP</name>
<proteinExistence type="predicted"/>
<dbReference type="EMBL" id="CM034405">
    <property type="protein sequence ID" value="KAJ0173755.1"/>
    <property type="molecule type" value="Genomic_DNA"/>
</dbReference>
<sequence length="776" mass="85904">MGRRMRVTSAPICILLLIYTSVYAFIPGVDGPVSHQEALEGGNTTLYCDTTPDSLDDEFMILVWYKNNLPIYSFETPDKAWTDESFNTNDRIKADLHSQPTAVIVTALTEEDQALYHCRVDFRLSPTRNIGVNLTVVVLPSPPFFMDEVNNKVVDKVGPYHDGDTLVLRCLVIGGHPPPRISWYSGENLVDASDSDSDIPNVRENELYLPLTRENAAALSCRASNTHLTPPIIATLEIELYLPAYNVEIYWVQGTIGDTLQAGKPAVVKCIARGSYPQPEVSWWLGRKHLTQHSNQSWSNESHTAVSFLELTPAVGDNGVTLACVATNPVMAPSRGSKADVIPLNVTYSPIIEVTKLGDGKLNEVVELDSLHLECEVRANPPVERFMWYFNFIPPRPLYFWSSAGSLMNQLSPKSMVLTRSAHKRMIEATTEVRTEEVPRTTAVETNDDSRNLRTHPPECIGHGIRLVKETINCNVKALPIPDTFFWHLQPSGFDVQHLTTGSPFLPLDQITGPLAGSLKATCEASNGIASQEEPCERTFTFEHLRPQQPQKCDLAFEYGEFQMRCIPVENATYYEVSVWRMSTTNTSLVLDKRGSMGFGTGQALAQSGGTWLVRGALGTLKAGDEAGALACNRYGCSRALLLRPTENLLEAASPPWWNFILEKHVGISIGAVVLVILFAITTALMVRLVRRARAKTTAPVIQVLQLDDVAMNYLDNIGEHKIRASNSLRSCSSGFSIASGDSAPTIDRRRKPAFWDRWDAPPPDVTLTLHRESAV</sequence>
<evidence type="ECO:0000313" key="1">
    <source>
        <dbReference type="EMBL" id="KAJ0173755.1"/>
    </source>
</evidence>
<organism evidence="1 2">
    <name type="scientific">Dendrolimus kikuchii</name>
    <dbReference type="NCBI Taxonomy" id="765133"/>
    <lineage>
        <taxon>Eukaryota</taxon>
        <taxon>Metazoa</taxon>
        <taxon>Ecdysozoa</taxon>
        <taxon>Arthropoda</taxon>
        <taxon>Hexapoda</taxon>
        <taxon>Insecta</taxon>
        <taxon>Pterygota</taxon>
        <taxon>Neoptera</taxon>
        <taxon>Endopterygota</taxon>
        <taxon>Lepidoptera</taxon>
        <taxon>Glossata</taxon>
        <taxon>Ditrysia</taxon>
        <taxon>Bombycoidea</taxon>
        <taxon>Lasiocampidae</taxon>
        <taxon>Dendrolimus</taxon>
    </lineage>
</organism>